<proteinExistence type="predicted"/>
<dbReference type="Gramene" id="novel_model_878_5bd9a17a.1.5bd9b134">
    <property type="protein sequence ID" value="cds.novel_model_878_5bd9a17a.1.5bd9b134"/>
    <property type="gene ID" value="novel_gene_490_5bd9a17a"/>
</dbReference>
<sequence>MIYLSSPIVCITETLESTTQEDKIVTLGCQTLIWKGVRREVGVHAKTLNEILKPKSRESSTHAEGIDGFDCQSLPLNYSSKK</sequence>
<name>A0A803RCB5_CANSA</name>
<dbReference type="EnsemblPlants" id="novel_model_878_5bd9a17a.1.5bd9b134">
    <property type="protein sequence ID" value="cds.novel_model_878_5bd9a17a.1.5bd9b134"/>
    <property type="gene ID" value="novel_gene_490_5bd9a17a"/>
</dbReference>
<evidence type="ECO:0000313" key="2">
    <source>
        <dbReference type="Proteomes" id="UP000596661"/>
    </source>
</evidence>
<reference evidence="1" key="2">
    <citation type="submission" date="2021-03" db="UniProtKB">
        <authorList>
            <consortium name="EnsemblPlants"/>
        </authorList>
    </citation>
    <scope>IDENTIFICATION</scope>
</reference>
<dbReference type="AlphaFoldDB" id="A0A803RCB5"/>
<evidence type="ECO:0000313" key="1">
    <source>
        <dbReference type="EnsemblPlants" id="cds.novel_model_878_5bd9a17a.1.5bd9b134"/>
    </source>
</evidence>
<accession>A0A803RCB5</accession>
<keyword evidence="2" id="KW-1185">Reference proteome</keyword>
<dbReference type="Proteomes" id="UP000596661">
    <property type="component" value="Chromosome 2"/>
</dbReference>
<protein>
    <submittedName>
        <fullName evidence="1">Uncharacterized protein</fullName>
    </submittedName>
</protein>
<reference evidence="1" key="1">
    <citation type="submission" date="2018-11" db="EMBL/GenBank/DDBJ databases">
        <authorList>
            <person name="Grassa J C."/>
        </authorList>
    </citation>
    <scope>NUCLEOTIDE SEQUENCE [LARGE SCALE GENOMIC DNA]</scope>
</reference>
<organism evidence="1 2">
    <name type="scientific">Cannabis sativa</name>
    <name type="common">Hemp</name>
    <name type="synonym">Marijuana</name>
    <dbReference type="NCBI Taxonomy" id="3483"/>
    <lineage>
        <taxon>Eukaryota</taxon>
        <taxon>Viridiplantae</taxon>
        <taxon>Streptophyta</taxon>
        <taxon>Embryophyta</taxon>
        <taxon>Tracheophyta</taxon>
        <taxon>Spermatophyta</taxon>
        <taxon>Magnoliopsida</taxon>
        <taxon>eudicotyledons</taxon>
        <taxon>Gunneridae</taxon>
        <taxon>Pentapetalae</taxon>
        <taxon>rosids</taxon>
        <taxon>fabids</taxon>
        <taxon>Rosales</taxon>
        <taxon>Cannabaceae</taxon>
        <taxon>Cannabis</taxon>
    </lineage>
</organism>
<dbReference type="EMBL" id="UZAU01000160">
    <property type="status" value="NOT_ANNOTATED_CDS"/>
    <property type="molecule type" value="Genomic_DNA"/>
</dbReference>